<dbReference type="InterPro" id="IPR009061">
    <property type="entry name" value="DNA-bd_dom_put_sf"/>
</dbReference>
<dbReference type="InterPro" id="IPR006847">
    <property type="entry name" value="IF2_N"/>
</dbReference>
<dbReference type="Gene3D" id="3.30.56.50">
    <property type="entry name" value="Putative DNA-binding domain, N-terminal subdomain of bacterial translation initiation factor IF2"/>
    <property type="match status" value="1"/>
</dbReference>
<accession>A0ABV2BPK8</accession>
<gene>
    <name evidence="3" type="ORF">ABVT43_01615</name>
</gene>
<evidence type="ECO:0000313" key="3">
    <source>
        <dbReference type="EMBL" id="MET1253811.1"/>
    </source>
</evidence>
<sequence length="201" mass="22557">MKNPTYKDYIEAAKNIELLLKNELGATGDSIISQAISVQNSLTEPQLKKLKALGAARNKLVHEENFSEEDMPENFFSLYDSVVSELQPVYLNPHSKKLKLKRKPKTTVKTLAKEMGVVPSYLLKQLNEAGLNIKDEFSQVSEADKETLLVYLKNKPVDDFSDTSIKTDNTPISNPSKDENNKTSSAHSIKAILQWMVDTLD</sequence>
<keyword evidence="4" id="KW-1185">Reference proteome</keyword>
<dbReference type="EMBL" id="JBEVCJ010000001">
    <property type="protein sequence ID" value="MET1253811.1"/>
    <property type="molecule type" value="Genomic_DNA"/>
</dbReference>
<evidence type="ECO:0000313" key="4">
    <source>
        <dbReference type="Proteomes" id="UP001548189"/>
    </source>
</evidence>
<feature type="region of interest" description="Disordered" evidence="1">
    <location>
        <begin position="162"/>
        <end position="185"/>
    </location>
</feature>
<organism evidence="3 4">
    <name type="scientific">Aliikangiella maris</name>
    <dbReference type="NCBI Taxonomy" id="3162458"/>
    <lineage>
        <taxon>Bacteria</taxon>
        <taxon>Pseudomonadati</taxon>
        <taxon>Pseudomonadota</taxon>
        <taxon>Gammaproteobacteria</taxon>
        <taxon>Oceanospirillales</taxon>
        <taxon>Pleioneaceae</taxon>
        <taxon>Aliikangiella</taxon>
    </lineage>
</organism>
<dbReference type="RefSeq" id="WP_353873351.1">
    <property type="nucleotide sequence ID" value="NZ_JBEVCJ010000001.1"/>
</dbReference>
<proteinExistence type="predicted"/>
<dbReference type="SUPFAM" id="SSF46955">
    <property type="entry name" value="Putative DNA-binding domain"/>
    <property type="match status" value="1"/>
</dbReference>
<dbReference type="Pfam" id="PF04760">
    <property type="entry name" value="IF2_N"/>
    <property type="match status" value="1"/>
</dbReference>
<feature type="domain" description="Translation initiation factor IF-2 N-terminal" evidence="2">
    <location>
        <begin position="105"/>
        <end position="153"/>
    </location>
</feature>
<comment type="caution">
    <text evidence="3">The sequence shown here is derived from an EMBL/GenBank/DDBJ whole genome shotgun (WGS) entry which is preliminary data.</text>
</comment>
<protein>
    <submittedName>
        <fullName evidence="3">Translation initiation factor IF-2 N-terminal domain-containing protein</fullName>
    </submittedName>
</protein>
<reference evidence="3 4" key="1">
    <citation type="submission" date="2024-06" db="EMBL/GenBank/DDBJ databases">
        <authorList>
            <person name="Li F."/>
        </authorList>
    </citation>
    <scope>NUCLEOTIDE SEQUENCE [LARGE SCALE GENOMIC DNA]</scope>
    <source>
        <strain evidence="3 4">GXAS 311</strain>
    </source>
</reference>
<name>A0ABV2BPK8_9GAMM</name>
<dbReference type="GO" id="GO:0003743">
    <property type="term" value="F:translation initiation factor activity"/>
    <property type="evidence" value="ECO:0007669"/>
    <property type="project" value="UniProtKB-KW"/>
</dbReference>
<evidence type="ECO:0000256" key="1">
    <source>
        <dbReference type="SAM" id="MobiDB-lite"/>
    </source>
</evidence>
<keyword evidence="3" id="KW-0396">Initiation factor</keyword>
<keyword evidence="3" id="KW-0648">Protein biosynthesis</keyword>
<dbReference type="Proteomes" id="UP001548189">
    <property type="component" value="Unassembled WGS sequence"/>
</dbReference>
<feature type="compositionally biased region" description="Polar residues" evidence="1">
    <location>
        <begin position="162"/>
        <end position="175"/>
    </location>
</feature>
<evidence type="ECO:0000259" key="2">
    <source>
        <dbReference type="Pfam" id="PF04760"/>
    </source>
</evidence>